<dbReference type="FunFam" id="3.40.50.2000:FF:000037">
    <property type="entry name" value="Glycosyltransferase"/>
    <property type="match status" value="1"/>
</dbReference>
<evidence type="ECO:0000313" key="4">
    <source>
        <dbReference type="EnsemblPlants" id="Kaladp0016s0397.1.v1.1.CDS.1"/>
    </source>
</evidence>
<dbReference type="OMA" id="IARQGHQ"/>
<dbReference type="Proteomes" id="UP000594263">
    <property type="component" value="Unplaced"/>
</dbReference>
<evidence type="ECO:0000256" key="3">
    <source>
        <dbReference type="ARBA" id="ARBA00022679"/>
    </source>
</evidence>
<keyword evidence="5" id="KW-1185">Reference proteome</keyword>
<comment type="similarity">
    <text evidence="1">Belongs to the UDP-glycosyltransferase family.</text>
</comment>
<dbReference type="Pfam" id="PF00201">
    <property type="entry name" value="UDPGT"/>
    <property type="match status" value="1"/>
</dbReference>
<dbReference type="CDD" id="cd03784">
    <property type="entry name" value="GT1_Gtf-like"/>
    <property type="match status" value="1"/>
</dbReference>
<dbReference type="InterPro" id="IPR050481">
    <property type="entry name" value="UDP-glycosyltransf_plant"/>
</dbReference>
<dbReference type="GO" id="GO:0035251">
    <property type="term" value="F:UDP-glucosyltransferase activity"/>
    <property type="evidence" value="ECO:0007669"/>
    <property type="project" value="InterPro"/>
</dbReference>
<dbReference type="InterPro" id="IPR002213">
    <property type="entry name" value="UDP_glucos_trans"/>
</dbReference>
<dbReference type="FunFam" id="3.40.50.2000:FF:000088">
    <property type="entry name" value="Glycosyltransferase"/>
    <property type="match status" value="1"/>
</dbReference>
<keyword evidence="3" id="KW-0808">Transferase</keyword>
<accession>A0A7N0T1C9</accession>
<organism evidence="4 5">
    <name type="scientific">Kalanchoe fedtschenkoi</name>
    <name type="common">Lavender scallops</name>
    <name type="synonym">South American air plant</name>
    <dbReference type="NCBI Taxonomy" id="63787"/>
    <lineage>
        <taxon>Eukaryota</taxon>
        <taxon>Viridiplantae</taxon>
        <taxon>Streptophyta</taxon>
        <taxon>Embryophyta</taxon>
        <taxon>Tracheophyta</taxon>
        <taxon>Spermatophyta</taxon>
        <taxon>Magnoliopsida</taxon>
        <taxon>eudicotyledons</taxon>
        <taxon>Gunneridae</taxon>
        <taxon>Pentapetalae</taxon>
        <taxon>Saxifragales</taxon>
        <taxon>Crassulaceae</taxon>
        <taxon>Kalanchoe</taxon>
    </lineage>
</organism>
<protein>
    <submittedName>
        <fullName evidence="4">Uncharacterized protein</fullName>
    </submittedName>
</protein>
<evidence type="ECO:0000256" key="2">
    <source>
        <dbReference type="ARBA" id="ARBA00022676"/>
    </source>
</evidence>
<evidence type="ECO:0000256" key="1">
    <source>
        <dbReference type="ARBA" id="ARBA00009995"/>
    </source>
</evidence>
<dbReference type="SUPFAM" id="SSF53756">
    <property type="entry name" value="UDP-Glycosyltransferase/glycogen phosphorylase"/>
    <property type="match status" value="1"/>
</dbReference>
<dbReference type="AlphaFoldDB" id="A0A7N0T1C9"/>
<dbReference type="Gramene" id="Kaladp0016s0397.1.v1.1">
    <property type="protein sequence ID" value="Kaladp0016s0397.1.v1.1.CDS.1"/>
    <property type="gene ID" value="Kaladp0016s0397.v1.1"/>
</dbReference>
<dbReference type="PANTHER" id="PTHR48049:SF160">
    <property type="entry name" value="UDP-GLYCOSYLTRANSFERASE 91A1"/>
    <property type="match status" value="1"/>
</dbReference>
<keyword evidence="2" id="KW-0328">Glycosyltransferase</keyword>
<dbReference type="EnsemblPlants" id="Kaladp0016s0397.1.v1.1">
    <property type="protein sequence ID" value="Kaladp0016s0397.1.v1.1.CDS.1"/>
    <property type="gene ID" value="Kaladp0016s0397.v1.1"/>
</dbReference>
<name>A0A7N0T1C9_KALFE</name>
<evidence type="ECO:0000313" key="5">
    <source>
        <dbReference type="Proteomes" id="UP000594263"/>
    </source>
</evidence>
<dbReference type="PANTHER" id="PTHR48049">
    <property type="entry name" value="GLYCOSYLTRANSFERASE"/>
    <property type="match status" value="1"/>
</dbReference>
<reference evidence="4" key="1">
    <citation type="submission" date="2021-01" db="UniProtKB">
        <authorList>
            <consortium name="EnsemblPlants"/>
        </authorList>
    </citation>
    <scope>IDENTIFICATION</scope>
</reference>
<sequence length="468" mass="53034">MPKQLHIVMFPWLAFGHIIPYLELAKLLAARGHRVSFVSTCRNIDRLPRIPSDLSQLISLVKLKLPPDEGLPLDAEATIDVPYDKVHYLKRAYDGLQREMTNFLEGSAPDWILQDFAAHWLCPLAKRLEIGCVFFSIFSSSFLCVAGPPPISDLLKMEDYRTAPEQFTVPPKWIPFQTSVAFRTYEIMKIFDYVQHADPSLVTDLCRAEMVVRGCDLICVRGCYEFDPEWIQLLEKLHGKPVLPVGQLATSVNNQEVDGSIKEEWLTIKAWLDNQDPASTVYVSFGSEAKPSQEEVTELSYGLEMSGLPFFWALRTRRGSSDEDVVKSPEGFEERVAGRGLVYTSWVPQLKILNHESVGGVLSHAGWSSVVEALKFGKALVLITFLADQGINARMLEEKSMAYSVPRREKDGWFSRKSVAQSLRLVMVEEDGITYRDKAKEMSKLFGNRLLQDGYVDYLLDYLQSHNV</sequence>
<proteinExistence type="inferred from homology"/>
<dbReference type="Gene3D" id="3.40.50.2000">
    <property type="entry name" value="Glycogen Phosphorylase B"/>
    <property type="match status" value="2"/>
</dbReference>